<dbReference type="KEGG" id="cfh:C1707_19965"/>
<proteinExistence type="predicted"/>
<keyword evidence="7" id="KW-1185">Reference proteome</keyword>
<dbReference type="EMBL" id="PJRQ01000052">
    <property type="protein sequence ID" value="PLR06512.1"/>
    <property type="molecule type" value="Genomic_DNA"/>
</dbReference>
<gene>
    <name evidence="4" type="ORF">C1707_19965</name>
    <name evidence="5" type="ORF">CFHF_25335</name>
</gene>
<organism evidence="5 6">
    <name type="scientific">Caulobacter flavus</name>
    <dbReference type="NCBI Taxonomy" id="1679497"/>
    <lineage>
        <taxon>Bacteria</taxon>
        <taxon>Pseudomonadati</taxon>
        <taxon>Pseudomonadota</taxon>
        <taxon>Alphaproteobacteria</taxon>
        <taxon>Caulobacterales</taxon>
        <taxon>Caulobacteraceae</taxon>
        <taxon>Caulobacter</taxon>
    </lineage>
</organism>
<evidence type="ECO:0000313" key="6">
    <source>
        <dbReference type="Proteomes" id="UP000234483"/>
    </source>
</evidence>
<evidence type="ECO:0000313" key="5">
    <source>
        <dbReference type="EMBL" id="PLR06512.1"/>
    </source>
</evidence>
<protein>
    <submittedName>
        <fullName evidence="5">Autotransporter</fullName>
    </submittedName>
</protein>
<keyword evidence="1 2" id="KW-0732">Signal</keyword>
<evidence type="ECO:0000313" key="4">
    <source>
        <dbReference type="EMBL" id="AYV48352.1"/>
    </source>
</evidence>
<evidence type="ECO:0000313" key="7">
    <source>
        <dbReference type="Proteomes" id="UP000281192"/>
    </source>
</evidence>
<evidence type="ECO:0000259" key="3">
    <source>
        <dbReference type="Pfam" id="PF13505"/>
    </source>
</evidence>
<accession>A0A2N5CLA2</accession>
<name>A0A2N5CLA2_9CAUL</name>
<reference evidence="4 7" key="2">
    <citation type="submission" date="2018-01" db="EMBL/GenBank/DDBJ databases">
        <title>Complete genome sequence of Caulobacter flavus RHGG3.</title>
        <authorList>
            <person name="Yang E."/>
        </authorList>
    </citation>
    <scope>NUCLEOTIDE SEQUENCE [LARGE SCALE GENOMIC DNA]</scope>
    <source>
        <strain evidence="4 7">RHGG3</strain>
    </source>
</reference>
<evidence type="ECO:0000256" key="2">
    <source>
        <dbReference type="SAM" id="SignalP"/>
    </source>
</evidence>
<dbReference type="Proteomes" id="UP000234483">
    <property type="component" value="Unassembled WGS sequence"/>
</dbReference>
<feature type="signal peptide" evidence="2">
    <location>
        <begin position="1"/>
        <end position="23"/>
    </location>
</feature>
<feature type="domain" description="Outer membrane protein beta-barrel" evidence="3">
    <location>
        <begin position="8"/>
        <end position="178"/>
    </location>
</feature>
<dbReference type="Gene3D" id="2.40.160.20">
    <property type="match status" value="1"/>
</dbReference>
<evidence type="ECO:0000256" key="1">
    <source>
        <dbReference type="ARBA" id="ARBA00022729"/>
    </source>
</evidence>
<dbReference type="SUPFAM" id="SSF56925">
    <property type="entry name" value="OMPA-like"/>
    <property type="match status" value="1"/>
</dbReference>
<reference evidence="5 6" key="1">
    <citation type="submission" date="2017-12" db="EMBL/GenBank/DDBJ databases">
        <title>The genome sequence of Caulobacter flavus CGMCC1 15093.</title>
        <authorList>
            <person name="Gao J."/>
            <person name="Mao X."/>
            <person name="Sun J."/>
        </authorList>
    </citation>
    <scope>NUCLEOTIDE SEQUENCE [LARGE SCALE GENOMIC DNA]</scope>
    <source>
        <strain evidence="5 6">CGMCC1 15093</strain>
    </source>
</reference>
<dbReference type="EMBL" id="CP026100">
    <property type="protein sequence ID" value="AYV48352.1"/>
    <property type="molecule type" value="Genomic_DNA"/>
</dbReference>
<dbReference type="OrthoDB" id="7173051at2"/>
<sequence>MKVLMSAAIAAMSVAAVPVLAHAQSSSPEIYGNLGYNSSRAEGADTGAIQGRLGAKLTPHFGVEGELSGGVKDDNIDRAGVRSSIEQTHSAAVYGVGFLPVSPNIDLIGRVGYGNTQFKQKLAGVENKFDADSVNYGVGAQYKFDDKNGVRVDYTRQQFRDNDADDANVVSVGYARKF</sequence>
<dbReference type="Pfam" id="PF13505">
    <property type="entry name" value="OMP_b-brl"/>
    <property type="match status" value="1"/>
</dbReference>
<feature type="chain" id="PRO_5044577613" evidence="2">
    <location>
        <begin position="24"/>
        <end position="178"/>
    </location>
</feature>
<dbReference type="InterPro" id="IPR027385">
    <property type="entry name" value="Beta-barrel_OMP"/>
</dbReference>
<dbReference type="Proteomes" id="UP000281192">
    <property type="component" value="Chromosome"/>
</dbReference>
<dbReference type="AlphaFoldDB" id="A0A2N5CLA2"/>
<dbReference type="InterPro" id="IPR011250">
    <property type="entry name" value="OMP/PagP_B-barrel"/>
</dbReference>